<organism evidence="4 5">
    <name type="scientific">Pseudoalteromonas espejiana</name>
    <dbReference type="NCBI Taxonomy" id="28107"/>
    <lineage>
        <taxon>Bacteria</taxon>
        <taxon>Pseudomonadati</taxon>
        <taxon>Pseudomonadota</taxon>
        <taxon>Gammaproteobacteria</taxon>
        <taxon>Alteromonadales</taxon>
        <taxon>Pseudoalteromonadaceae</taxon>
        <taxon>Pseudoalteromonas</taxon>
    </lineage>
</organism>
<dbReference type="EMBL" id="BJUM01000017">
    <property type="protein sequence ID" value="GEK55182.1"/>
    <property type="molecule type" value="Genomic_DNA"/>
</dbReference>
<evidence type="ECO:0000259" key="2">
    <source>
        <dbReference type="Pfam" id="PF00156"/>
    </source>
</evidence>
<keyword evidence="5" id="KW-1185">Reference proteome</keyword>
<dbReference type="CDD" id="cd06223">
    <property type="entry name" value="PRTases_typeI"/>
    <property type="match status" value="1"/>
</dbReference>
<dbReference type="InterPro" id="IPR051910">
    <property type="entry name" value="ComF/GntX_DNA_util-trans"/>
</dbReference>
<evidence type="ECO:0000259" key="3">
    <source>
        <dbReference type="Pfam" id="PF18912"/>
    </source>
</evidence>
<dbReference type="SUPFAM" id="SSF53271">
    <property type="entry name" value="PRTase-like"/>
    <property type="match status" value="1"/>
</dbReference>
<sequence>MQQSIINWLFPSYCVQCQEVINSENGLCEHCLSDLTVFDLNKHTNLLHRPDIVEMFPNCEFDRLFACAFYQPPFEHWLKRLKFNNQIHYKKALQQVITKELATFFEHLSTKPDFFIILPLHKKRFLKRGFNQVSQVWQPCIAKHGDVSNALVRNKATQAQSQLSKAKRIKNLKNAFICTQDMSGKTVAIIDDVMTTGATLNAATQVLKQAGAKQVWAFTTCLTPL</sequence>
<comment type="caution">
    <text evidence="4">The sequence shown here is derived from an EMBL/GenBank/DDBJ whole genome shotgun (WGS) entry which is preliminary data.</text>
</comment>
<dbReference type="InterPro" id="IPR029057">
    <property type="entry name" value="PRTase-like"/>
</dbReference>
<evidence type="ECO:0000313" key="4">
    <source>
        <dbReference type="EMBL" id="GEK55182.1"/>
    </source>
</evidence>
<dbReference type="InterPro" id="IPR044005">
    <property type="entry name" value="DZR_2"/>
</dbReference>
<dbReference type="Proteomes" id="UP000321419">
    <property type="component" value="Unassembled WGS sequence"/>
</dbReference>
<dbReference type="Pfam" id="PF00156">
    <property type="entry name" value="Pribosyltran"/>
    <property type="match status" value="1"/>
</dbReference>
<feature type="domain" description="Phosphoribosyltransferase" evidence="2">
    <location>
        <begin position="150"/>
        <end position="221"/>
    </location>
</feature>
<dbReference type="PANTHER" id="PTHR47505:SF1">
    <property type="entry name" value="DNA UTILIZATION PROTEIN YHGH"/>
    <property type="match status" value="1"/>
</dbReference>
<evidence type="ECO:0000313" key="5">
    <source>
        <dbReference type="Proteomes" id="UP000321419"/>
    </source>
</evidence>
<dbReference type="RefSeq" id="WP_089348890.1">
    <property type="nucleotide sequence ID" value="NZ_BJUM01000017.1"/>
</dbReference>
<dbReference type="PANTHER" id="PTHR47505">
    <property type="entry name" value="DNA UTILIZATION PROTEIN YHGH"/>
    <property type="match status" value="1"/>
</dbReference>
<proteinExistence type="inferred from homology"/>
<gene>
    <name evidence="4" type="primary">gntX</name>
    <name evidence="4" type="ORF">PES01_20270</name>
</gene>
<dbReference type="OrthoDB" id="9793412at2"/>
<feature type="domain" description="Double zinc ribbon" evidence="3">
    <location>
        <begin position="5"/>
        <end position="36"/>
    </location>
</feature>
<dbReference type="Gene3D" id="3.40.50.2020">
    <property type="match status" value="1"/>
</dbReference>
<dbReference type="InterPro" id="IPR000836">
    <property type="entry name" value="PRTase_dom"/>
</dbReference>
<evidence type="ECO:0000256" key="1">
    <source>
        <dbReference type="ARBA" id="ARBA00008007"/>
    </source>
</evidence>
<name>A0A510XVW9_9GAMM</name>
<accession>A0A510XVW9</accession>
<dbReference type="Pfam" id="PF18912">
    <property type="entry name" value="DZR_2"/>
    <property type="match status" value="1"/>
</dbReference>
<comment type="similarity">
    <text evidence="1">Belongs to the ComF/GntX family.</text>
</comment>
<protein>
    <submittedName>
        <fullName evidence="4">Gluconate-binding protein</fullName>
    </submittedName>
</protein>
<reference evidence="4 5" key="1">
    <citation type="submission" date="2019-07" db="EMBL/GenBank/DDBJ databases">
        <title>Whole genome shotgun sequence of Pseudoalteromonas espejiana NBRC 102222.</title>
        <authorList>
            <person name="Hosoyama A."/>
            <person name="Uohara A."/>
            <person name="Ohji S."/>
            <person name="Ichikawa N."/>
        </authorList>
    </citation>
    <scope>NUCLEOTIDE SEQUENCE [LARGE SCALE GENOMIC DNA]</scope>
    <source>
        <strain evidence="4 5">NBRC 102222</strain>
    </source>
</reference>
<dbReference type="AlphaFoldDB" id="A0A510XVW9"/>